<organism evidence="9 10">
    <name type="scientific">Nitrosomonas marina</name>
    <dbReference type="NCBI Taxonomy" id="917"/>
    <lineage>
        <taxon>Bacteria</taxon>
        <taxon>Pseudomonadati</taxon>
        <taxon>Pseudomonadota</taxon>
        <taxon>Betaproteobacteria</taxon>
        <taxon>Nitrosomonadales</taxon>
        <taxon>Nitrosomonadaceae</taxon>
        <taxon>Nitrosomonas</taxon>
    </lineage>
</organism>
<evidence type="ECO:0000256" key="4">
    <source>
        <dbReference type="ARBA" id="ARBA00022679"/>
    </source>
</evidence>
<evidence type="ECO:0000313" key="10">
    <source>
        <dbReference type="Proteomes" id="UP000199345"/>
    </source>
</evidence>
<evidence type="ECO:0000256" key="3">
    <source>
        <dbReference type="ARBA" id="ARBA00022603"/>
    </source>
</evidence>
<dbReference type="Proteomes" id="UP000199345">
    <property type="component" value="Unassembled WGS sequence"/>
</dbReference>
<dbReference type="AlphaFoldDB" id="A0A1H9Y8Y6"/>
<sequence>MSVKSALYVVATPIGNLNDISLRAIQILGHVDVIAAEHVQNSMHLLSHHGITVKNTQLIALHQHNEKNAADKIITFLTAGKSVALLSDAGTPAISDPGALLVQRVLEHNFTVIPIPGPNAAVCALSAAGIANPHFLFYGFLPAKSGLRRRALTELAAFPYTLIFYEAPHRIVECLADMVVIFGPQRKLVIARELTKLFETIHTCTLEEATIWIDADSHHQKGEFVLLVHGTQIEKKSRISEQTQNTLNVLLNELPLKQAVKLTAEISGENRNALYQLALSIKTDLPTQ</sequence>
<dbReference type="FunFam" id="3.30.950.10:FF:000002">
    <property type="entry name" value="Ribosomal RNA small subunit methyltransferase I"/>
    <property type="match status" value="1"/>
</dbReference>
<keyword evidence="1 6" id="KW-0963">Cytoplasm</keyword>
<name>A0A1H9Y8Y6_9PROT</name>
<dbReference type="PIRSF" id="PIRSF005917">
    <property type="entry name" value="MTase_YraL"/>
    <property type="match status" value="1"/>
</dbReference>
<dbReference type="InterPro" id="IPR008189">
    <property type="entry name" value="rRNA_ssu_MeTfrase_I"/>
</dbReference>
<feature type="domain" description="Tetrapyrrole methylase" evidence="7">
    <location>
        <begin position="7"/>
        <end position="209"/>
    </location>
</feature>
<gene>
    <name evidence="6" type="primary">rsmI</name>
    <name evidence="9" type="ORF">SAMN05216326_101147</name>
</gene>
<evidence type="ECO:0000313" key="9">
    <source>
        <dbReference type="EMBL" id="SES65396.1"/>
    </source>
</evidence>
<dbReference type="OrthoDB" id="9809084at2"/>
<dbReference type="InterPro" id="IPR000878">
    <property type="entry name" value="4pyrrol_Mease"/>
</dbReference>
<evidence type="ECO:0000256" key="1">
    <source>
        <dbReference type="ARBA" id="ARBA00022490"/>
    </source>
</evidence>
<comment type="function">
    <text evidence="6">Catalyzes the 2'-O-methylation of the ribose of cytidine 1402 (C1402) in 16S rRNA.</text>
</comment>
<evidence type="ECO:0000259" key="8">
    <source>
        <dbReference type="Pfam" id="PF23016"/>
    </source>
</evidence>
<proteinExistence type="inferred from homology"/>
<evidence type="ECO:0000259" key="7">
    <source>
        <dbReference type="Pfam" id="PF00590"/>
    </source>
</evidence>
<dbReference type="PROSITE" id="PS01296">
    <property type="entry name" value="RSMI"/>
    <property type="match status" value="1"/>
</dbReference>
<accession>A0A1H9Y8Y6</accession>
<dbReference type="PANTHER" id="PTHR46111:SF1">
    <property type="entry name" value="RIBOSOMAL RNA SMALL SUBUNIT METHYLTRANSFERASE I"/>
    <property type="match status" value="1"/>
</dbReference>
<dbReference type="FunFam" id="3.40.1010.10:FF:000007">
    <property type="entry name" value="Ribosomal RNA small subunit methyltransferase I"/>
    <property type="match status" value="1"/>
</dbReference>
<keyword evidence="10" id="KW-1185">Reference proteome</keyword>
<dbReference type="Pfam" id="PF23016">
    <property type="entry name" value="RsmI_C"/>
    <property type="match status" value="1"/>
</dbReference>
<dbReference type="InterPro" id="IPR014776">
    <property type="entry name" value="4pyrrole_Mease_sub2"/>
</dbReference>
<dbReference type="InterPro" id="IPR035996">
    <property type="entry name" value="4pyrrol_Methylase_sf"/>
</dbReference>
<dbReference type="GO" id="GO:0070677">
    <property type="term" value="F:rRNA (cytosine-2'-O-)-methyltransferase activity"/>
    <property type="evidence" value="ECO:0007669"/>
    <property type="project" value="UniProtKB-UniRule"/>
</dbReference>
<dbReference type="EC" id="2.1.1.198" evidence="6"/>
<dbReference type="RefSeq" id="WP_090655135.1">
    <property type="nucleotide sequence ID" value="NZ_FOIA01000001.1"/>
</dbReference>
<dbReference type="SUPFAM" id="SSF53790">
    <property type="entry name" value="Tetrapyrrole methylase"/>
    <property type="match status" value="1"/>
</dbReference>
<dbReference type="CDD" id="cd11648">
    <property type="entry name" value="RsmI"/>
    <property type="match status" value="1"/>
</dbReference>
<dbReference type="NCBIfam" id="TIGR00096">
    <property type="entry name" value="16S rRNA (cytidine(1402)-2'-O)-methyltransferase"/>
    <property type="match status" value="1"/>
</dbReference>
<dbReference type="InterPro" id="IPR053910">
    <property type="entry name" value="RsmI_HTH"/>
</dbReference>
<keyword evidence="4 6" id="KW-0808">Transferase</keyword>
<dbReference type="Pfam" id="PF00590">
    <property type="entry name" value="TP_methylase"/>
    <property type="match status" value="1"/>
</dbReference>
<dbReference type="EMBL" id="FOIA01000001">
    <property type="protein sequence ID" value="SES65396.1"/>
    <property type="molecule type" value="Genomic_DNA"/>
</dbReference>
<dbReference type="InterPro" id="IPR014777">
    <property type="entry name" value="4pyrrole_Mease_sub1"/>
</dbReference>
<comment type="subcellular location">
    <subcellularLocation>
        <location evidence="6">Cytoplasm</location>
    </subcellularLocation>
</comment>
<dbReference type="PANTHER" id="PTHR46111">
    <property type="entry name" value="RIBOSOMAL RNA SMALL SUBUNIT METHYLTRANSFERASE I"/>
    <property type="match status" value="1"/>
</dbReference>
<dbReference type="Gene3D" id="3.40.1010.10">
    <property type="entry name" value="Cobalt-precorrin-4 Transmethylase, Domain 1"/>
    <property type="match status" value="1"/>
</dbReference>
<dbReference type="Gene3D" id="3.30.950.10">
    <property type="entry name" value="Methyltransferase, Cobalt-precorrin-4 Transmethylase, Domain 2"/>
    <property type="match status" value="1"/>
</dbReference>
<evidence type="ECO:0000256" key="5">
    <source>
        <dbReference type="ARBA" id="ARBA00022691"/>
    </source>
</evidence>
<keyword evidence="5 6" id="KW-0949">S-adenosyl-L-methionine</keyword>
<evidence type="ECO:0000256" key="6">
    <source>
        <dbReference type="HAMAP-Rule" id="MF_01877"/>
    </source>
</evidence>
<keyword evidence="3 6" id="KW-0489">Methyltransferase</keyword>
<dbReference type="InterPro" id="IPR018063">
    <property type="entry name" value="SAM_MeTrfase_RsmI_CS"/>
</dbReference>
<evidence type="ECO:0000256" key="2">
    <source>
        <dbReference type="ARBA" id="ARBA00022552"/>
    </source>
</evidence>
<feature type="domain" description="RsmI HTH" evidence="8">
    <location>
        <begin position="240"/>
        <end position="282"/>
    </location>
</feature>
<dbReference type="GO" id="GO:0005737">
    <property type="term" value="C:cytoplasm"/>
    <property type="evidence" value="ECO:0007669"/>
    <property type="project" value="UniProtKB-SubCell"/>
</dbReference>
<keyword evidence="2 6" id="KW-0698">rRNA processing</keyword>
<reference evidence="10" key="1">
    <citation type="submission" date="2016-10" db="EMBL/GenBank/DDBJ databases">
        <authorList>
            <person name="Varghese N."/>
            <person name="Submissions S."/>
        </authorList>
    </citation>
    <scope>NUCLEOTIDE SEQUENCE [LARGE SCALE GENOMIC DNA]</scope>
    <source>
        <strain evidence="10">Nm71</strain>
    </source>
</reference>
<comment type="similarity">
    <text evidence="6">Belongs to the methyltransferase superfamily. RsmI family.</text>
</comment>
<comment type="catalytic activity">
    <reaction evidence="6">
        <text>cytidine(1402) in 16S rRNA + S-adenosyl-L-methionine = 2'-O-methylcytidine(1402) in 16S rRNA + S-adenosyl-L-homocysteine + H(+)</text>
        <dbReference type="Rhea" id="RHEA:42924"/>
        <dbReference type="Rhea" id="RHEA-COMP:10285"/>
        <dbReference type="Rhea" id="RHEA-COMP:10286"/>
        <dbReference type="ChEBI" id="CHEBI:15378"/>
        <dbReference type="ChEBI" id="CHEBI:57856"/>
        <dbReference type="ChEBI" id="CHEBI:59789"/>
        <dbReference type="ChEBI" id="CHEBI:74495"/>
        <dbReference type="ChEBI" id="CHEBI:82748"/>
        <dbReference type="EC" id="2.1.1.198"/>
    </reaction>
</comment>
<dbReference type="HAMAP" id="MF_01877">
    <property type="entry name" value="16SrRNA_methyltr_I"/>
    <property type="match status" value="1"/>
</dbReference>
<protein>
    <recommendedName>
        <fullName evidence="6">Ribosomal RNA small subunit methyltransferase I</fullName>
        <ecNumber evidence="6">2.1.1.198</ecNumber>
    </recommendedName>
    <alternativeName>
        <fullName evidence="6">16S rRNA 2'-O-ribose C1402 methyltransferase</fullName>
    </alternativeName>
    <alternativeName>
        <fullName evidence="6">rRNA (cytidine-2'-O-)-methyltransferase RsmI</fullName>
    </alternativeName>
</protein>